<keyword evidence="3 5" id="KW-1133">Transmembrane helix</keyword>
<dbReference type="PANTHER" id="PTHR15937:SF3">
    <property type="entry name" value="TRANSMEMBRANE 7 SUPERFAMILY MEMBER 3"/>
    <property type="match status" value="1"/>
</dbReference>
<organism evidence="8">
    <name type="scientific">Heliothis virescens</name>
    <name type="common">Tobacco budworm moth</name>
    <dbReference type="NCBI Taxonomy" id="7102"/>
    <lineage>
        <taxon>Eukaryota</taxon>
        <taxon>Metazoa</taxon>
        <taxon>Ecdysozoa</taxon>
        <taxon>Arthropoda</taxon>
        <taxon>Hexapoda</taxon>
        <taxon>Insecta</taxon>
        <taxon>Pterygota</taxon>
        <taxon>Neoptera</taxon>
        <taxon>Endopterygota</taxon>
        <taxon>Lepidoptera</taxon>
        <taxon>Glossata</taxon>
        <taxon>Ditrysia</taxon>
        <taxon>Noctuoidea</taxon>
        <taxon>Noctuidae</taxon>
        <taxon>Heliothinae</taxon>
        <taxon>Heliothis</taxon>
    </lineage>
</organism>
<evidence type="ECO:0000259" key="7">
    <source>
        <dbReference type="Pfam" id="PF13886"/>
    </source>
</evidence>
<name>A0A2A4J1C3_HELVI</name>
<dbReference type="Pfam" id="PF13886">
    <property type="entry name" value="TM7S3_TM198"/>
    <property type="match status" value="1"/>
</dbReference>
<feature type="chain" id="PRO_5013105180" description="TM7S3/TM198-like domain-containing protein" evidence="6">
    <location>
        <begin position="26"/>
        <end position="497"/>
    </location>
</feature>
<dbReference type="GO" id="GO:0005886">
    <property type="term" value="C:plasma membrane"/>
    <property type="evidence" value="ECO:0007669"/>
    <property type="project" value="TreeGrafter"/>
</dbReference>
<evidence type="ECO:0000256" key="4">
    <source>
        <dbReference type="ARBA" id="ARBA00023136"/>
    </source>
</evidence>
<comment type="caution">
    <text evidence="8">The sequence shown here is derived from an EMBL/GenBank/DDBJ whole genome shotgun (WGS) entry which is preliminary data.</text>
</comment>
<feature type="transmembrane region" description="Helical" evidence="5">
    <location>
        <begin position="341"/>
        <end position="359"/>
    </location>
</feature>
<reference evidence="8" key="1">
    <citation type="submission" date="2017-09" db="EMBL/GenBank/DDBJ databases">
        <title>Contemporary evolution of a Lepidopteran species, Heliothis virescens, in response to modern agricultural practices.</title>
        <authorList>
            <person name="Fritz M.L."/>
            <person name="Deyonke A.M."/>
            <person name="Papanicolaou A."/>
            <person name="Micinski S."/>
            <person name="Westbrook J."/>
            <person name="Gould F."/>
        </authorList>
    </citation>
    <scope>NUCLEOTIDE SEQUENCE [LARGE SCALE GENOMIC DNA]</scope>
    <source>
        <strain evidence="8">HvINT-</strain>
        <tissue evidence="8">Whole body</tissue>
    </source>
</reference>
<dbReference type="InterPro" id="IPR025256">
    <property type="entry name" value="TM7S3/TM198-like_dom"/>
</dbReference>
<feature type="transmembrane region" description="Helical" evidence="5">
    <location>
        <begin position="306"/>
        <end position="329"/>
    </location>
</feature>
<dbReference type="AlphaFoldDB" id="A0A2A4J1C3"/>
<dbReference type="Pfam" id="PF25992">
    <property type="entry name" value="Ig_TM7SF3_N"/>
    <property type="match status" value="1"/>
</dbReference>
<dbReference type="EMBL" id="NWSH01003931">
    <property type="protein sequence ID" value="PCG65669.1"/>
    <property type="molecule type" value="Genomic_DNA"/>
</dbReference>
<dbReference type="InterPro" id="IPR042502">
    <property type="entry name" value="TM7SF3"/>
</dbReference>
<feature type="transmembrane region" description="Helical" evidence="5">
    <location>
        <begin position="422"/>
        <end position="442"/>
    </location>
</feature>
<evidence type="ECO:0000256" key="3">
    <source>
        <dbReference type="ARBA" id="ARBA00022989"/>
    </source>
</evidence>
<proteinExistence type="predicted"/>
<evidence type="ECO:0000256" key="2">
    <source>
        <dbReference type="ARBA" id="ARBA00022692"/>
    </source>
</evidence>
<accession>A0A2A4J1C3</accession>
<evidence type="ECO:0000313" key="8">
    <source>
        <dbReference type="EMBL" id="PCG65669.1"/>
    </source>
</evidence>
<dbReference type="GO" id="GO:0043069">
    <property type="term" value="P:negative regulation of programmed cell death"/>
    <property type="evidence" value="ECO:0007669"/>
    <property type="project" value="TreeGrafter"/>
</dbReference>
<feature type="transmembrane region" description="Helical" evidence="5">
    <location>
        <begin position="365"/>
        <end position="386"/>
    </location>
</feature>
<evidence type="ECO:0000256" key="6">
    <source>
        <dbReference type="SAM" id="SignalP"/>
    </source>
</evidence>
<evidence type="ECO:0000256" key="5">
    <source>
        <dbReference type="SAM" id="Phobius"/>
    </source>
</evidence>
<feature type="domain" description="TM7S3/TM198-like" evidence="7">
    <location>
        <begin position="280"/>
        <end position="440"/>
    </location>
</feature>
<dbReference type="PANTHER" id="PTHR15937">
    <property type="entry name" value="TRANSMEMBRANE 7 SUPERFAMILY MEMBER 3"/>
    <property type="match status" value="1"/>
</dbReference>
<keyword evidence="2 5" id="KW-0812">Transmembrane</keyword>
<feature type="signal peptide" evidence="6">
    <location>
        <begin position="1"/>
        <end position="25"/>
    </location>
</feature>
<keyword evidence="6" id="KW-0732">Signal</keyword>
<gene>
    <name evidence="8" type="ORF">B5V51_8852</name>
</gene>
<feature type="transmembrane region" description="Helical" evidence="5">
    <location>
        <begin position="280"/>
        <end position="300"/>
    </location>
</feature>
<keyword evidence="4 5" id="KW-0472">Membrane</keyword>
<sequence>MWSNIGHKFNLFAISVLYFATSAACQDVNMTIPLNATLTYDNKEIYGAFITLNGESHVQVNFSDIDKSLNFIVFQVHSHLLNISLNATVKEENKGMFGTNLGLVSFIDSLSTFHIVNANKNVTARVFISVHGYEKDDPIPGGCNMEFPIPISPYIIANTYPDYIFVDAAPPSTDKTCDVPLINSMAFYMMYLPDLNFYADVYFDGIRKMMTLKNIQKYGKLLPMSSWPETRRMLSAYPGTGAVYAVVATRVMQNETRYSVYVPSYSYGCTDVVEDGCEMIALLGAAALSGVFFGAIWWLFWWLYGIPVLAVLLPSLNLGFMLAAIFYYRLPGHQIYLEMDFNFWSIFVLVVMLTALAVVSVSYAANILCCAVLGAYAAVLSIDYYLGSHMKFILINVFRRAVVPHFNKAILAAPSPFEWRDFTVTLIWVILATLGFIFQHWYNRGRPPFPPPPRIVRPSMAEPTMYGAVEYFMRRERAPPPLPTVRRVQDERTALLA</sequence>
<evidence type="ECO:0000256" key="1">
    <source>
        <dbReference type="ARBA" id="ARBA00004141"/>
    </source>
</evidence>
<protein>
    <recommendedName>
        <fullName evidence="7">TM7S3/TM198-like domain-containing protein</fullName>
    </recommendedName>
</protein>
<comment type="subcellular location">
    <subcellularLocation>
        <location evidence="1">Membrane</location>
        <topology evidence="1">Multi-pass membrane protein</topology>
    </subcellularLocation>
</comment>